<dbReference type="Gene3D" id="3.40.50.620">
    <property type="entry name" value="HUPs"/>
    <property type="match status" value="1"/>
</dbReference>
<dbReference type="eggNOG" id="COG0589">
    <property type="taxonomic scope" value="Bacteria"/>
</dbReference>
<dbReference type="KEGG" id="cmp:Cha6605_1204"/>
<proteinExistence type="inferred from homology"/>
<keyword evidence="2" id="KW-0963">Cytoplasm</keyword>
<protein>
    <recommendedName>
        <fullName evidence="2">Universal stress protein</fullName>
    </recommendedName>
</protein>
<dbReference type="InterPro" id="IPR006015">
    <property type="entry name" value="Universal_stress_UspA"/>
</dbReference>
<dbReference type="PIRSF" id="PIRSF006276">
    <property type="entry name" value="UspA"/>
    <property type="match status" value="1"/>
</dbReference>
<dbReference type="InterPro" id="IPR014729">
    <property type="entry name" value="Rossmann-like_a/b/a_fold"/>
</dbReference>
<dbReference type="STRING" id="1173020.Cha6605_1204"/>
<dbReference type="InterPro" id="IPR006016">
    <property type="entry name" value="UspA"/>
</dbReference>
<evidence type="ECO:0000256" key="1">
    <source>
        <dbReference type="ARBA" id="ARBA00008791"/>
    </source>
</evidence>
<dbReference type="AlphaFoldDB" id="K9UC70"/>
<dbReference type="PANTHER" id="PTHR46268:SF8">
    <property type="entry name" value="UNIVERSAL STRESS PROTEIN SLL1388"/>
    <property type="match status" value="1"/>
</dbReference>
<keyword evidence="5" id="KW-1185">Reference proteome</keyword>
<dbReference type="Proteomes" id="UP000010366">
    <property type="component" value="Chromosome"/>
</dbReference>
<accession>K9UC70</accession>
<gene>
    <name evidence="4" type="ORF">Cha6605_1204</name>
</gene>
<comment type="similarity">
    <text evidence="1 2">Belongs to the universal stress protein A family.</text>
</comment>
<dbReference type="OrthoDB" id="516822at2"/>
<sequence length="163" mass="18046">MLQKILIATGDSPESAEVFKSGLTLAQKYGAQISVLHVLNLFQNGFELVGTPMMGGTYPIMNDLAIQQYQKELQDREQQGMERLESYAREAIAINIKVEIFQNLGDAGRTICETAKNYAADVIVMGRNQKSMLSEIFLGSTSNYVLHHAPCSVLVIQQKSSMN</sequence>
<dbReference type="GO" id="GO:0005737">
    <property type="term" value="C:cytoplasm"/>
    <property type="evidence" value="ECO:0007669"/>
    <property type="project" value="UniProtKB-SubCell"/>
</dbReference>
<dbReference type="HOGENOM" id="CLU_049301_16_1_3"/>
<dbReference type="PATRIC" id="fig|1173020.3.peg.1408"/>
<dbReference type="EMBL" id="CP003600">
    <property type="protein sequence ID" value="AFY92420.1"/>
    <property type="molecule type" value="Genomic_DNA"/>
</dbReference>
<dbReference type="RefSeq" id="WP_015158606.1">
    <property type="nucleotide sequence ID" value="NC_019697.1"/>
</dbReference>
<dbReference type="SUPFAM" id="SSF52402">
    <property type="entry name" value="Adenine nucleotide alpha hydrolases-like"/>
    <property type="match status" value="1"/>
</dbReference>
<dbReference type="CDD" id="cd00293">
    <property type="entry name" value="USP-like"/>
    <property type="match status" value="1"/>
</dbReference>
<evidence type="ECO:0000313" key="4">
    <source>
        <dbReference type="EMBL" id="AFY92420.1"/>
    </source>
</evidence>
<dbReference type="Pfam" id="PF00582">
    <property type="entry name" value="Usp"/>
    <property type="match status" value="1"/>
</dbReference>
<evidence type="ECO:0000313" key="5">
    <source>
        <dbReference type="Proteomes" id="UP000010366"/>
    </source>
</evidence>
<name>K9UC70_CHAP6</name>
<dbReference type="PRINTS" id="PR01438">
    <property type="entry name" value="UNVRSLSTRESS"/>
</dbReference>
<evidence type="ECO:0000259" key="3">
    <source>
        <dbReference type="Pfam" id="PF00582"/>
    </source>
</evidence>
<comment type="subcellular location">
    <subcellularLocation>
        <location evidence="2">Cytoplasm</location>
    </subcellularLocation>
</comment>
<organism evidence="4 5">
    <name type="scientific">Chamaesiphon minutus (strain ATCC 27169 / PCC 6605)</name>
    <dbReference type="NCBI Taxonomy" id="1173020"/>
    <lineage>
        <taxon>Bacteria</taxon>
        <taxon>Bacillati</taxon>
        <taxon>Cyanobacteriota</taxon>
        <taxon>Cyanophyceae</taxon>
        <taxon>Gomontiellales</taxon>
        <taxon>Chamaesiphonaceae</taxon>
        <taxon>Chamaesiphon</taxon>
    </lineage>
</organism>
<dbReference type="PANTHER" id="PTHR46268">
    <property type="entry name" value="STRESS RESPONSE PROTEIN NHAX"/>
    <property type="match status" value="1"/>
</dbReference>
<feature type="domain" description="UspA" evidence="3">
    <location>
        <begin position="1"/>
        <end position="156"/>
    </location>
</feature>
<evidence type="ECO:0000256" key="2">
    <source>
        <dbReference type="PIRNR" id="PIRNR006276"/>
    </source>
</evidence>
<reference evidence="4 5" key="1">
    <citation type="submission" date="2012-05" db="EMBL/GenBank/DDBJ databases">
        <title>Finished chromosome of genome of Chamaesiphon sp. PCC 6605.</title>
        <authorList>
            <consortium name="US DOE Joint Genome Institute"/>
            <person name="Gugger M."/>
            <person name="Coursin T."/>
            <person name="Rippka R."/>
            <person name="Tandeau De Marsac N."/>
            <person name="Huntemann M."/>
            <person name="Wei C.-L."/>
            <person name="Han J."/>
            <person name="Detter J.C."/>
            <person name="Han C."/>
            <person name="Tapia R."/>
            <person name="Chen A."/>
            <person name="Kyrpides N."/>
            <person name="Mavromatis K."/>
            <person name="Markowitz V."/>
            <person name="Szeto E."/>
            <person name="Ivanova N."/>
            <person name="Pagani I."/>
            <person name="Pati A."/>
            <person name="Goodwin L."/>
            <person name="Nordberg H.P."/>
            <person name="Cantor M.N."/>
            <person name="Hua S.X."/>
            <person name="Woyke T."/>
            <person name="Kerfeld C.A."/>
        </authorList>
    </citation>
    <scope>NUCLEOTIDE SEQUENCE [LARGE SCALE GENOMIC DNA]</scope>
    <source>
        <strain evidence="5">ATCC 27169 / PCC 6605</strain>
    </source>
</reference>